<protein>
    <recommendedName>
        <fullName evidence="1">4Fe-4S ferredoxin-type domain-containing protein</fullName>
    </recommendedName>
</protein>
<accession>A0A381WZG8</accession>
<dbReference type="PANTHER" id="PTHR42773:SF1">
    <property type="entry name" value="METALLO-BETA-LACTAMASE FAMILY PROTEIN"/>
    <property type="match status" value="1"/>
</dbReference>
<gene>
    <name evidence="2" type="ORF">METZ01_LOCUS110739</name>
</gene>
<proteinExistence type="predicted"/>
<dbReference type="AlphaFoldDB" id="A0A381WZG8"/>
<dbReference type="PANTHER" id="PTHR42773">
    <property type="entry name" value="METALLO-BETA-LACTAMASE-RELATED"/>
    <property type="match status" value="1"/>
</dbReference>
<feature type="domain" description="4Fe-4S ferredoxin-type" evidence="1">
    <location>
        <begin position="14"/>
        <end position="41"/>
    </location>
</feature>
<evidence type="ECO:0000259" key="1">
    <source>
        <dbReference type="PROSITE" id="PS51379"/>
    </source>
</evidence>
<dbReference type="InterPro" id="IPR017896">
    <property type="entry name" value="4Fe4S_Fe-S-bd"/>
</dbReference>
<dbReference type="Gene3D" id="3.30.70.20">
    <property type="match status" value="1"/>
</dbReference>
<dbReference type="PROSITE" id="PS51379">
    <property type="entry name" value="4FE4S_FER_2"/>
    <property type="match status" value="1"/>
</dbReference>
<dbReference type="SUPFAM" id="SSF54862">
    <property type="entry name" value="4Fe-4S ferredoxins"/>
    <property type="match status" value="1"/>
</dbReference>
<dbReference type="EMBL" id="UINC01013390">
    <property type="protein sequence ID" value="SVA57885.1"/>
    <property type="molecule type" value="Genomic_DNA"/>
</dbReference>
<name>A0A381WZG8_9ZZZZ</name>
<organism evidence="2">
    <name type="scientific">marine metagenome</name>
    <dbReference type="NCBI Taxonomy" id="408172"/>
    <lineage>
        <taxon>unclassified sequences</taxon>
        <taxon>metagenomes</taxon>
        <taxon>ecological metagenomes</taxon>
    </lineage>
</organism>
<evidence type="ECO:0000313" key="2">
    <source>
        <dbReference type="EMBL" id="SVA57885.1"/>
    </source>
</evidence>
<dbReference type="Pfam" id="PF13370">
    <property type="entry name" value="Fer4_13"/>
    <property type="match status" value="1"/>
</dbReference>
<reference evidence="2" key="1">
    <citation type="submission" date="2018-05" db="EMBL/GenBank/DDBJ databases">
        <authorList>
            <person name="Lanie J.A."/>
            <person name="Ng W.-L."/>
            <person name="Kazmierczak K.M."/>
            <person name="Andrzejewski T.M."/>
            <person name="Davidsen T.M."/>
            <person name="Wayne K.J."/>
            <person name="Tettelin H."/>
            <person name="Glass J.I."/>
            <person name="Rusch D."/>
            <person name="Podicherti R."/>
            <person name="Tsui H.-C.T."/>
            <person name="Winkler M.E."/>
        </authorList>
    </citation>
    <scope>NUCLEOTIDE SEQUENCE</scope>
</reference>
<sequence>VAEIEDKYEENTAGKYFVDEQCIDCDLCRETAPSCFTRNDDGGYSFVTKQPENEEEEEQCKEAMDGCPVEAIGDNGAD</sequence>
<feature type="non-terminal residue" evidence="2">
    <location>
        <position position="1"/>
    </location>
</feature>